<dbReference type="SUPFAM" id="SSF47113">
    <property type="entry name" value="Histone-fold"/>
    <property type="match status" value="1"/>
</dbReference>
<dbReference type="RefSeq" id="XP_040712740.1">
    <property type="nucleotide sequence ID" value="XM_040856447.1"/>
</dbReference>
<dbReference type="GO" id="GO:0046982">
    <property type="term" value="F:protein heterodimerization activity"/>
    <property type="evidence" value="ECO:0007669"/>
    <property type="project" value="InterPro"/>
</dbReference>
<dbReference type="InterPro" id="IPR035425">
    <property type="entry name" value="CENP-T/H4_C"/>
</dbReference>
<dbReference type="OrthoDB" id="10071681at2759"/>
<dbReference type="AlphaFoldDB" id="A0A1Y2DMJ3"/>
<dbReference type="GO" id="GO:0031297">
    <property type="term" value="P:replication fork processing"/>
    <property type="evidence" value="ECO:0007669"/>
    <property type="project" value="TreeGrafter"/>
</dbReference>
<keyword evidence="4" id="KW-0539">Nucleus</keyword>
<comment type="caution">
    <text evidence="7">The sequence shown here is derived from an EMBL/GenBank/DDBJ whole genome shotgun (WGS) entry which is preliminary data.</text>
</comment>
<evidence type="ECO:0000313" key="8">
    <source>
        <dbReference type="Proteomes" id="UP000193689"/>
    </source>
</evidence>
<evidence type="ECO:0000256" key="1">
    <source>
        <dbReference type="ARBA" id="ARBA00004123"/>
    </source>
</evidence>
<dbReference type="InParanoid" id="A0A1Y2DMJ3"/>
<dbReference type="PANTHER" id="PTHR22980">
    <property type="entry name" value="CORTISTATIN"/>
    <property type="match status" value="1"/>
</dbReference>
<feature type="region of interest" description="Disordered" evidence="5">
    <location>
        <begin position="1"/>
        <end position="171"/>
    </location>
</feature>
<evidence type="ECO:0000256" key="3">
    <source>
        <dbReference type="ARBA" id="ARBA00022454"/>
    </source>
</evidence>
<feature type="compositionally biased region" description="Basic and acidic residues" evidence="5">
    <location>
        <begin position="79"/>
        <end position="91"/>
    </location>
</feature>
<proteinExistence type="predicted"/>
<dbReference type="Gene3D" id="1.10.20.10">
    <property type="entry name" value="Histone, subunit A"/>
    <property type="match status" value="1"/>
</dbReference>
<dbReference type="GO" id="GO:0071821">
    <property type="term" value="C:FANCM-MHF complex"/>
    <property type="evidence" value="ECO:0007669"/>
    <property type="project" value="TreeGrafter"/>
</dbReference>
<keyword evidence="8" id="KW-1185">Reference proteome</keyword>
<feature type="domain" description="CENP-T/Histone H4 histone fold" evidence="6">
    <location>
        <begin position="344"/>
        <end position="424"/>
    </location>
</feature>
<evidence type="ECO:0000256" key="2">
    <source>
        <dbReference type="ARBA" id="ARBA00004286"/>
    </source>
</evidence>
<accession>A0A1Y2DMJ3</accession>
<protein>
    <submittedName>
        <fullName evidence="7">Centromere kinetochore component CENP-T-domain-containing protein</fullName>
    </submittedName>
</protein>
<gene>
    <name evidence="7" type="ORF">BCR38DRAFT_348724</name>
</gene>
<reference evidence="7 8" key="1">
    <citation type="submission" date="2016-07" db="EMBL/GenBank/DDBJ databases">
        <title>Pervasive Adenine N6-methylation of Active Genes in Fungi.</title>
        <authorList>
            <consortium name="DOE Joint Genome Institute"/>
            <person name="Mondo S.J."/>
            <person name="Dannebaum R.O."/>
            <person name="Kuo R.C."/>
            <person name="Labutti K."/>
            <person name="Haridas S."/>
            <person name="Kuo A."/>
            <person name="Salamov A."/>
            <person name="Ahrendt S.R."/>
            <person name="Lipzen A."/>
            <person name="Sullivan W."/>
            <person name="Andreopoulos W.B."/>
            <person name="Clum A."/>
            <person name="Lindquist E."/>
            <person name="Daum C."/>
            <person name="Ramamoorthy G.K."/>
            <person name="Gryganskyi A."/>
            <person name="Culley D."/>
            <person name="Magnuson J.K."/>
            <person name="James T.Y."/>
            <person name="O'Malley M.A."/>
            <person name="Stajich J.E."/>
            <person name="Spatafora J.W."/>
            <person name="Visel A."/>
            <person name="Grigoriev I.V."/>
        </authorList>
    </citation>
    <scope>NUCLEOTIDE SEQUENCE [LARGE SCALE GENOMIC DNA]</scope>
    <source>
        <strain evidence="7 8">CBS 129021</strain>
    </source>
</reference>
<evidence type="ECO:0000259" key="6">
    <source>
        <dbReference type="Pfam" id="PF15511"/>
    </source>
</evidence>
<dbReference type="Proteomes" id="UP000193689">
    <property type="component" value="Unassembled WGS sequence"/>
</dbReference>
<dbReference type="STRING" id="1141098.A0A1Y2DMJ3"/>
<dbReference type="InterPro" id="IPR009072">
    <property type="entry name" value="Histone-fold"/>
</dbReference>
<dbReference type="Pfam" id="PF15511">
    <property type="entry name" value="CENP-T_C"/>
    <property type="match status" value="1"/>
</dbReference>
<feature type="region of interest" description="Disordered" evidence="5">
    <location>
        <begin position="201"/>
        <end position="234"/>
    </location>
</feature>
<organism evidence="7 8">
    <name type="scientific">Pseudomassariella vexata</name>
    <dbReference type="NCBI Taxonomy" id="1141098"/>
    <lineage>
        <taxon>Eukaryota</taxon>
        <taxon>Fungi</taxon>
        <taxon>Dikarya</taxon>
        <taxon>Ascomycota</taxon>
        <taxon>Pezizomycotina</taxon>
        <taxon>Sordariomycetes</taxon>
        <taxon>Xylariomycetidae</taxon>
        <taxon>Amphisphaeriales</taxon>
        <taxon>Pseudomassariaceae</taxon>
        <taxon>Pseudomassariella</taxon>
    </lineage>
</organism>
<name>A0A1Y2DMJ3_9PEZI</name>
<evidence type="ECO:0000256" key="5">
    <source>
        <dbReference type="SAM" id="MobiDB-lite"/>
    </source>
</evidence>
<keyword evidence="3" id="KW-0158">Chromosome</keyword>
<feature type="compositionally biased region" description="Acidic residues" evidence="5">
    <location>
        <begin position="224"/>
        <end position="233"/>
    </location>
</feature>
<dbReference type="GO" id="GO:0000712">
    <property type="term" value="P:resolution of meiotic recombination intermediates"/>
    <property type="evidence" value="ECO:0007669"/>
    <property type="project" value="TreeGrafter"/>
</dbReference>
<evidence type="ECO:0000313" key="7">
    <source>
        <dbReference type="EMBL" id="ORY60513.1"/>
    </source>
</evidence>
<dbReference type="PANTHER" id="PTHR22980:SF5">
    <property type="entry name" value="CENP-T_HISTONE H4 HISTONE FOLD DOMAIN-CONTAINING PROTEIN"/>
    <property type="match status" value="1"/>
</dbReference>
<evidence type="ECO:0000256" key="4">
    <source>
        <dbReference type="ARBA" id="ARBA00023242"/>
    </source>
</evidence>
<comment type="subcellular location">
    <subcellularLocation>
        <location evidence="2">Chromosome</location>
    </subcellularLocation>
    <subcellularLocation>
        <location evidence="1">Nucleus</location>
    </subcellularLocation>
</comment>
<sequence length="444" mass="48811">MASSGNPSAVRDNRLVPLITPRAAATPIRRGTSAEPPSGRLSVSTRRNPAATPHGRAAIRARDQRRAALFTPGRARRQSLREQRETPRDLLRNLSRKLAPTSTAIDSSSSPDPNADSTLSALAEGGEDDDDDEFPIERPRFSLPLDGDDDEDSELKPHRSSGLEDLDNYTAQSIELPRRAWSEGPSRLDRGSLGSVRFSDYAGPELRSDDVGIDSGFFPPPAMDDYDDDDEGDAFDRLSSEEMRRQTVGRESDFGLIEVPEGEAGNESTFFMAPVESPVRNSMGLDGIAENDLPESEDEEGPTAMSGIYDDYQNMDETMPSRVAEISVKRPKQLKKNGKKISKHGIEYSSLPQGVVKKLVTIFAKQAGVGKAKIGPDTMAAMMQASDWFFEQLGDDLAAYSKHAGRKTIDESDMITLLRRYVAVSFSSLYYRGCMILIMYSCII</sequence>
<feature type="compositionally biased region" description="Acidic residues" evidence="5">
    <location>
        <begin position="125"/>
        <end position="134"/>
    </location>
</feature>
<dbReference type="GO" id="GO:0005694">
    <property type="term" value="C:chromosome"/>
    <property type="evidence" value="ECO:0007669"/>
    <property type="project" value="UniProtKB-SubCell"/>
</dbReference>
<dbReference type="GO" id="GO:0003682">
    <property type="term" value="F:chromatin binding"/>
    <property type="evidence" value="ECO:0007669"/>
    <property type="project" value="TreeGrafter"/>
</dbReference>
<dbReference type="EMBL" id="MCFJ01000011">
    <property type="protein sequence ID" value="ORY60513.1"/>
    <property type="molecule type" value="Genomic_DNA"/>
</dbReference>
<dbReference type="GeneID" id="63772659"/>
<dbReference type="CDD" id="cd22920">
    <property type="entry name" value="HFD_CENP-T"/>
    <property type="match status" value="1"/>
</dbReference>